<dbReference type="Proteomes" id="UP000001645">
    <property type="component" value="Chromosome 23"/>
</dbReference>
<protein>
    <submittedName>
        <fullName evidence="2">Uncharacterized protein</fullName>
    </submittedName>
</protein>
<evidence type="ECO:0000313" key="3">
    <source>
        <dbReference type="Proteomes" id="UP000001645"/>
    </source>
</evidence>
<dbReference type="InParanoid" id="A0A803Y107"/>
<reference evidence="2" key="2">
    <citation type="submission" date="2025-08" db="UniProtKB">
        <authorList>
            <consortium name="Ensembl"/>
        </authorList>
    </citation>
    <scope>IDENTIFICATION</scope>
</reference>
<name>A0A803Y107_MELGA</name>
<reference evidence="2 3" key="1">
    <citation type="journal article" date="2010" name="PLoS Biol.">
        <title>Multi-platform next-generation sequencing of the domestic turkey (Meleagris gallopavo): genome assembly and analysis.</title>
        <authorList>
            <person name="Dalloul R.A."/>
            <person name="Long J.A."/>
            <person name="Zimin A.V."/>
            <person name="Aslam L."/>
            <person name="Beal K."/>
            <person name="Blomberg L.A."/>
            <person name="Bouffard P."/>
            <person name="Burt D.W."/>
            <person name="Crasta O."/>
            <person name="Crooijmans R.P."/>
            <person name="Cooper K."/>
            <person name="Coulombe R.A."/>
            <person name="De S."/>
            <person name="Delany M.E."/>
            <person name="Dodgson J.B."/>
            <person name="Dong J.J."/>
            <person name="Evans C."/>
            <person name="Frederickson K.M."/>
            <person name="Flicek P."/>
            <person name="Florea L."/>
            <person name="Folkerts O."/>
            <person name="Groenen M.A."/>
            <person name="Harkins T.T."/>
            <person name="Herrero J."/>
            <person name="Hoffmann S."/>
            <person name="Megens H.J."/>
            <person name="Jiang A."/>
            <person name="de Jong P."/>
            <person name="Kaiser P."/>
            <person name="Kim H."/>
            <person name="Kim K.W."/>
            <person name="Kim S."/>
            <person name="Langenberger D."/>
            <person name="Lee M.K."/>
            <person name="Lee T."/>
            <person name="Mane S."/>
            <person name="Marcais G."/>
            <person name="Marz M."/>
            <person name="McElroy A.P."/>
            <person name="Modise T."/>
            <person name="Nefedov M."/>
            <person name="Notredame C."/>
            <person name="Paton I.R."/>
            <person name="Payne W.S."/>
            <person name="Pertea G."/>
            <person name="Prickett D."/>
            <person name="Puiu D."/>
            <person name="Qioa D."/>
            <person name="Raineri E."/>
            <person name="Ruffier M."/>
            <person name="Salzberg S.L."/>
            <person name="Schatz M.C."/>
            <person name="Scheuring C."/>
            <person name="Schmidt C.J."/>
            <person name="Schroeder S."/>
            <person name="Searle S.M."/>
            <person name="Smith E.J."/>
            <person name="Smith J."/>
            <person name="Sonstegard T.S."/>
            <person name="Stadler P.F."/>
            <person name="Tafer H."/>
            <person name="Tu Z.J."/>
            <person name="Van Tassell C.P."/>
            <person name="Vilella A.J."/>
            <person name="Williams K.P."/>
            <person name="Yorke J.A."/>
            <person name="Zhang L."/>
            <person name="Zhang H.B."/>
            <person name="Zhang X."/>
            <person name="Zhang Y."/>
            <person name="Reed K.M."/>
        </authorList>
    </citation>
    <scope>NUCLEOTIDE SEQUENCE [LARGE SCALE GENOMIC DNA]</scope>
</reference>
<keyword evidence="3" id="KW-1185">Reference proteome</keyword>
<reference evidence="2" key="3">
    <citation type="submission" date="2025-09" db="UniProtKB">
        <authorList>
            <consortium name="Ensembl"/>
        </authorList>
    </citation>
    <scope>IDENTIFICATION</scope>
</reference>
<dbReference type="PANTHER" id="PTHR18853">
    <property type="entry name" value="FORKHEAD-ASSOCIATED DOMAIN-CONTAINING PROTEIN 1-RELATED"/>
    <property type="match status" value="1"/>
</dbReference>
<evidence type="ECO:0000256" key="1">
    <source>
        <dbReference type="SAM" id="Coils"/>
    </source>
</evidence>
<accession>A0A803Y107</accession>
<dbReference type="AlphaFoldDB" id="A0A803Y107"/>
<dbReference type="InterPro" id="IPR052642">
    <property type="entry name" value="CC-FHA_domain"/>
</dbReference>
<organism evidence="2 3">
    <name type="scientific">Meleagris gallopavo</name>
    <name type="common">Wild turkey</name>
    <dbReference type="NCBI Taxonomy" id="9103"/>
    <lineage>
        <taxon>Eukaryota</taxon>
        <taxon>Metazoa</taxon>
        <taxon>Chordata</taxon>
        <taxon>Craniata</taxon>
        <taxon>Vertebrata</taxon>
        <taxon>Euteleostomi</taxon>
        <taxon>Archelosauria</taxon>
        <taxon>Archosauria</taxon>
        <taxon>Dinosauria</taxon>
        <taxon>Saurischia</taxon>
        <taxon>Theropoda</taxon>
        <taxon>Coelurosauria</taxon>
        <taxon>Aves</taxon>
        <taxon>Neognathae</taxon>
        <taxon>Galloanserae</taxon>
        <taxon>Galliformes</taxon>
        <taxon>Phasianidae</taxon>
        <taxon>Meleagridinae</taxon>
        <taxon>Meleagris</taxon>
    </lineage>
</organism>
<dbReference type="GeneTree" id="ENSGT00940000154171"/>
<sequence length="257" mass="29234">GYAVSPHPISNLQKGSSEVFSHSLQERDLEMRSLRRESEKLKRDHALTTGLVTSLQREIAVKEQKIQQLKQEVEKTKKANREKDNQLAVVSAKVSVPSAGLIGALAWKRKIRRVVFLSVKDSLDIRKNFFTERENQQSQAREKCLQEEISSKLSKEKEMTENVEVFKKSLREASFCSSSLRSELTKLEAMLVDPLVLDIHAAVVEITHVVLSWLEEAEQLLTNTGLELPTSKKGALRIWAFFNLPEMSGGWQQFNQC</sequence>
<feature type="coiled-coil region" evidence="1">
    <location>
        <begin position="24"/>
        <end position="86"/>
    </location>
</feature>
<evidence type="ECO:0000313" key="2">
    <source>
        <dbReference type="Ensembl" id="ENSMGAP00000025454.1"/>
    </source>
</evidence>
<keyword evidence="1" id="KW-0175">Coiled coil</keyword>
<dbReference type="Ensembl" id="ENSMGAT00000023708.1">
    <property type="protein sequence ID" value="ENSMGAP00000025454.1"/>
    <property type="gene ID" value="ENSMGAG00000019136.1"/>
</dbReference>
<proteinExistence type="predicted"/>
<dbReference type="PANTHER" id="PTHR18853:SF7">
    <property type="entry name" value="FORKHEAD-ASSOCIATED DOMAIN-CONTAINING PROTEIN 1"/>
    <property type="match status" value="1"/>
</dbReference>